<name>A0A0A8YSN9_ARUDO</name>
<dbReference type="EMBL" id="GBRH01268354">
    <property type="protein sequence ID" value="JAD29541.1"/>
    <property type="molecule type" value="Transcribed_RNA"/>
</dbReference>
<dbReference type="AlphaFoldDB" id="A0A0A8YSN9"/>
<reference evidence="1" key="1">
    <citation type="submission" date="2014-09" db="EMBL/GenBank/DDBJ databases">
        <authorList>
            <person name="Magalhaes I.L.F."/>
            <person name="Oliveira U."/>
            <person name="Santos F.R."/>
            <person name="Vidigal T.H.D.A."/>
            <person name="Brescovit A.D."/>
            <person name="Santos A.J."/>
        </authorList>
    </citation>
    <scope>NUCLEOTIDE SEQUENCE</scope>
    <source>
        <tissue evidence="1">Shoot tissue taken approximately 20 cm above the soil surface</tissue>
    </source>
</reference>
<reference evidence="1" key="2">
    <citation type="journal article" date="2015" name="Data Brief">
        <title>Shoot transcriptome of the giant reed, Arundo donax.</title>
        <authorList>
            <person name="Barrero R.A."/>
            <person name="Guerrero F.D."/>
            <person name="Moolhuijzen P."/>
            <person name="Goolsby J.A."/>
            <person name="Tidwell J."/>
            <person name="Bellgard S.E."/>
            <person name="Bellgard M.I."/>
        </authorList>
    </citation>
    <scope>NUCLEOTIDE SEQUENCE</scope>
    <source>
        <tissue evidence="1">Shoot tissue taken approximately 20 cm above the soil surface</tissue>
    </source>
</reference>
<organism evidence="1">
    <name type="scientific">Arundo donax</name>
    <name type="common">Giant reed</name>
    <name type="synonym">Donax arundinaceus</name>
    <dbReference type="NCBI Taxonomy" id="35708"/>
    <lineage>
        <taxon>Eukaryota</taxon>
        <taxon>Viridiplantae</taxon>
        <taxon>Streptophyta</taxon>
        <taxon>Embryophyta</taxon>
        <taxon>Tracheophyta</taxon>
        <taxon>Spermatophyta</taxon>
        <taxon>Magnoliopsida</taxon>
        <taxon>Liliopsida</taxon>
        <taxon>Poales</taxon>
        <taxon>Poaceae</taxon>
        <taxon>PACMAD clade</taxon>
        <taxon>Arundinoideae</taxon>
        <taxon>Arundineae</taxon>
        <taxon>Arundo</taxon>
    </lineage>
</organism>
<evidence type="ECO:0000313" key="1">
    <source>
        <dbReference type="EMBL" id="JAD29541.1"/>
    </source>
</evidence>
<sequence>MPCSSAASHDGAGFQARGSATAYSTACVSPIQPTSAVRFTSVCTKT</sequence>
<proteinExistence type="predicted"/>
<protein>
    <submittedName>
        <fullName evidence="1">Uncharacterized protein</fullName>
    </submittedName>
</protein>
<accession>A0A0A8YSN9</accession>